<dbReference type="CDD" id="cd19088">
    <property type="entry name" value="AKR_AKR13B1"/>
    <property type="match status" value="1"/>
</dbReference>
<dbReference type="SUPFAM" id="SSF51430">
    <property type="entry name" value="NAD(P)-linked oxidoreductase"/>
    <property type="match status" value="1"/>
</dbReference>
<keyword evidence="4" id="KW-1185">Reference proteome</keyword>
<dbReference type="InterPro" id="IPR050791">
    <property type="entry name" value="Aldo-Keto_reductase"/>
</dbReference>
<dbReference type="RefSeq" id="WP_163774692.1">
    <property type="nucleotide sequence ID" value="NZ_AP022569.1"/>
</dbReference>
<evidence type="ECO:0000259" key="2">
    <source>
        <dbReference type="Pfam" id="PF00248"/>
    </source>
</evidence>
<dbReference type="GO" id="GO:0016491">
    <property type="term" value="F:oxidoreductase activity"/>
    <property type="evidence" value="ECO:0007669"/>
    <property type="project" value="UniProtKB-KW"/>
</dbReference>
<gene>
    <name evidence="3" type="ORF">MCOO_03100</name>
</gene>
<dbReference type="KEGG" id="mcoo:MCOO_03100"/>
<reference evidence="3 4" key="1">
    <citation type="journal article" date="2019" name="Emerg. Microbes Infect.">
        <title>Comprehensive subspecies identification of 175 nontuberculous mycobacteria species based on 7547 genomic profiles.</title>
        <authorList>
            <person name="Matsumoto Y."/>
            <person name="Kinjo T."/>
            <person name="Motooka D."/>
            <person name="Nabeya D."/>
            <person name="Jung N."/>
            <person name="Uechi K."/>
            <person name="Horii T."/>
            <person name="Iida T."/>
            <person name="Fujita J."/>
            <person name="Nakamura S."/>
        </authorList>
    </citation>
    <scope>NUCLEOTIDE SEQUENCE [LARGE SCALE GENOMIC DNA]</scope>
    <source>
        <strain evidence="3 4">JCM 12404</strain>
    </source>
</reference>
<dbReference type="PANTHER" id="PTHR43625:SF40">
    <property type="entry name" value="ALDO-KETO REDUCTASE YAKC [NADP(+)]"/>
    <property type="match status" value="1"/>
</dbReference>
<sequence length="305" mass="33137">MWPALAGRRTVGVVTTQAPAHASGTFTLGGDLTINRLGYGAMRLTGKGVWGPPADRDEAVRVLRRAVDLGVNFIDTANSYGPYYAEEIIREALHPYDGLVIATKAGLLRTGPDVWIPLGFPAYLRQEAELSLRRLGVDTIDLFQLHRIDDKFPLEDQIGELVKLQQEGKIRHIGLSEVNVDQLHAAQKITQIVSVQNLYNLTNRSAEKLLDDVTEQGIGFIPWFPLAAGPLAAPDGPLAKLGAEHGHATPSQLALAWLLKRSPVVLPIPGTSSVAHLEENVAAAEIELSDDEFDKLSALGEQQQN</sequence>
<dbReference type="PANTHER" id="PTHR43625">
    <property type="entry name" value="AFLATOXIN B1 ALDEHYDE REDUCTASE"/>
    <property type="match status" value="1"/>
</dbReference>
<dbReference type="AlphaFoldDB" id="A0A7I7KQC9"/>
<name>A0A7I7KQC9_9MYCO</name>
<dbReference type="InterPro" id="IPR036812">
    <property type="entry name" value="NAD(P)_OxRdtase_dom_sf"/>
</dbReference>
<accession>A0A7I7KQC9</accession>
<keyword evidence="1" id="KW-0560">Oxidoreductase</keyword>
<dbReference type="EMBL" id="AP022569">
    <property type="protein sequence ID" value="BBX44295.1"/>
    <property type="molecule type" value="Genomic_DNA"/>
</dbReference>
<evidence type="ECO:0000313" key="4">
    <source>
        <dbReference type="Proteomes" id="UP000465866"/>
    </source>
</evidence>
<feature type="domain" description="NADP-dependent oxidoreductase" evidence="2">
    <location>
        <begin position="36"/>
        <end position="299"/>
    </location>
</feature>
<dbReference type="Gene3D" id="3.20.20.100">
    <property type="entry name" value="NADP-dependent oxidoreductase domain"/>
    <property type="match status" value="1"/>
</dbReference>
<protein>
    <submittedName>
        <fullName evidence="3">Oxidoreductase</fullName>
    </submittedName>
</protein>
<dbReference type="PRINTS" id="PR00069">
    <property type="entry name" value="ALDKETRDTASE"/>
</dbReference>
<evidence type="ECO:0000313" key="3">
    <source>
        <dbReference type="EMBL" id="BBX44295.1"/>
    </source>
</evidence>
<dbReference type="NCBIfam" id="NF007695">
    <property type="entry name" value="PRK10376.1"/>
    <property type="match status" value="1"/>
</dbReference>
<dbReference type="Proteomes" id="UP000465866">
    <property type="component" value="Chromosome"/>
</dbReference>
<dbReference type="Pfam" id="PF00248">
    <property type="entry name" value="Aldo_ket_red"/>
    <property type="match status" value="1"/>
</dbReference>
<organism evidence="3 4">
    <name type="scientific">Mycobacterium cookii</name>
    <dbReference type="NCBI Taxonomy" id="1775"/>
    <lineage>
        <taxon>Bacteria</taxon>
        <taxon>Bacillati</taxon>
        <taxon>Actinomycetota</taxon>
        <taxon>Actinomycetes</taxon>
        <taxon>Mycobacteriales</taxon>
        <taxon>Mycobacteriaceae</taxon>
        <taxon>Mycobacterium</taxon>
    </lineage>
</organism>
<dbReference type="GO" id="GO:0005737">
    <property type="term" value="C:cytoplasm"/>
    <property type="evidence" value="ECO:0007669"/>
    <property type="project" value="TreeGrafter"/>
</dbReference>
<evidence type="ECO:0000256" key="1">
    <source>
        <dbReference type="ARBA" id="ARBA00023002"/>
    </source>
</evidence>
<dbReference type="InterPro" id="IPR020471">
    <property type="entry name" value="AKR"/>
</dbReference>
<proteinExistence type="predicted"/>
<dbReference type="InterPro" id="IPR023210">
    <property type="entry name" value="NADP_OxRdtase_dom"/>
</dbReference>